<evidence type="ECO:0000313" key="2">
    <source>
        <dbReference type="EMBL" id="QHU11668.1"/>
    </source>
</evidence>
<accession>A0A6C0K5Z3</accession>
<name>A0A6C0K5Z3_9ZZZZ</name>
<feature type="compositionally biased region" description="Basic residues" evidence="1">
    <location>
        <begin position="1"/>
        <end position="13"/>
    </location>
</feature>
<evidence type="ECO:0000256" key="1">
    <source>
        <dbReference type="SAM" id="MobiDB-lite"/>
    </source>
</evidence>
<dbReference type="AlphaFoldDB" id="A0A6C0K5Z3"/>
<evidence type="ECO:0008006" key="3">
    <source>
        <dbReference type="Google" id="ProtNLM"/>
    </source>
</evidence>
<dbReference type="InterPro" id="IPR055304">
    <property type="entry name" value="CHCHD2/10-like"/>
</dbReference>
<reference evidence="2" key="1">
    <citation type="journal article" date="2020" name="Nature">
        <title>Giant virus diversity and host interactions through global metagenomics.</title>
        <authorList>
            <person name="Schulz F."/>
            <person name="Roux S."/>
            <person name="Paez-Espino D."/>
            <person name="Jungbluth S."/>
            <person name="Walsh D.A."/>
            <person name="Denef V.J."/>
            <person name="McMahon K.D."/>
            <person name="Konstantinidis K.T."/>
            <person name="Eloe-Fadrosh E.A."/>
            <person name="Kyrpides N.C."/>
            <person name="Woyke T."/>
        </authorList>
    </citation>
    <scope>NUCLEOTIDE SEQUENCE</scope>
    <source>
        <strain evidence="2">GVMAG-S-1101169-75</strain>
    </source>
</reference>
<proteinExistence type="predicted"/>
<dbReference type="GO" id="GO:0005739">
    <property type="term" value="C:mitochondrion"/>
    <property type="evidence" value="ECO:0007669"/>
    <property type="project" value="TreeGrafter"/>
</dbReference>
<feature type="region of interest" description="Disordered" evidence="1">
    <location>
        <begin position="1"/>
        <end position="34"/>
    </location>
</feature>
<dbReference type="PANTHER" id="PTHR13523:SF2">
    <property type="entry name" value="COILED-COIL-HELIX-COILED-COIL-HELIX DOMAIN CONTAINING 2, ISOFORM A-RELATED"/>
    <property type="match status" value="1"/>
</dbReference>
<dbReference type="GO" id="GO:0007005">
    <property type="term" value="P:mitochondrion organization"/>
    <property type="evidence" value="ECO:0007669"/>
    <property type="project" value="InterPro"/>
</dbReference>
<organism evidence="2">
    <name type="scientific">viral metagenome</name>
    <dbReference type="NCBI Taxonomy" id="1070528"/>
    <lineage>
        <taxon>unclassified sequences</taxon>
        <taxon>metagenomes</taxon>
        <taxon>organismal metagenomes</taxon>
    </lineage>
</organism>
<dbReference type="EMBL" id="MN740787">
    <property type="protein sequence ID" value="QHU11668.1"/>
    <property type="molecule type" value="Genomic_DNA"/>
</dbReference>
<dbReference type="PANTHER" id="PTHR13523">
    <property type="entry name" value="COILED-COIL-HELIX-COILED-COIL-HELIX DOMAIN CONTAINING 2/NUR77"/>
    <property type="match status" value="1"/>
</dbReference>
<sequence>MRQNHQSKQRLPKPRYATPSSTVPQPQPQQKTLASMTSTLASTMFQGFGFGVGSSVARKAVDHVFDSTTTATSNGPSPPPLPDKKVKCEEVWENYKTCLNSSSAECHHFFDDFSRCIHYDDKKSPS</sequence>
<dbReference type="GO" id="GO:0005634">
    <property type="term" value="C:nucleus"/>
    <property type="evidence" value="ECO:0007669"/>
    <property type="project" value="TreeGrafter"/>
</dbReference>
<protein>
    <recommendedName>
        <fullName evidence="3">CHCH domain-containing protein</fullName>
    </recommendedName>
</protein>